<name>A0A6D2I3K4_9BRAS</name>
<evidence type="ECO:0000259" key="8">
    <source>
        <dbReference type="SMART" id="SM01332"/>
    </source>
</evidence>
<feature type="compositionally biased region" description="Low complexity" evidence="6">
    <location>
        <begin position="344"/>
        <end position="356"/>
    </location>
</feature>
<evidence type="ECO:0000256" key="1">
    <source>
        <dbReference type="ARBA" id="ARBA00009065"/>
    </source>
</evidence>
<dbReference type="GO" id="GO:0051301">
    <property type="term" value="P:cell division"/>
    <property type="evidence" value="ECO:0007669"/>
    <property type="project" value="UniProtKB-KW"/>
</dbReference>
<reference evidence="9" key="1">
    <citation type="submission" date="2020-01" db="EMBL/GenBank/DDBJ databases">
        <authorList>
            <person name="Mishra B."/>
        </authorList>
    </citation>
    <scope>NUCLEOTIDE SEQUENCE [LARGE SCALE GENOMIC DNA]</scope>
</reference>
<evidence type="ECO:0000313" key="10">
    <source>
        <dbReference type="Proteomes" id="UP000467841"/>
    </source>
</evidence>
<comment type="caution">
    <text evidence="9">The sequence shown here is derived from an EMBL/GenBank/DDBJ whole genome shotgun (WGS) entry which is preliminary data.</text>
</comment>
<feature type="domain" description="Cyclin-like" evidence="7">
    <location>
        <begin position="105"/>
        <end position="193"/>
    </location>
</feature>
<dbReference type="InterPro" id="IPR004367">
    <property type="entry name" value="Cyclin_C-dom"/>
</dbReference>
<dbReference type="Gene3D" id="1.10.472.10">
    <property type="entry name" value="Cyclin-like"/>
    <property type="match status" value="2"/>
</dbReference>
<dbReference type="Pfam" id="PF00134">
    <property type="entry name" value="Cyclin_N"/>
    <property type="match status" value="1"/>
</dbReference>
<dbReference type="CDD" id="cd20544">
    <property type="entry name" value="CYCLIN_AtCycD-like_rpt2"/>
    <property type="match status" value="1"/>
</dbReference>
<dbReference type="FunFam" id="1.10.472.10:FF:000034">
    <property type="entry name" value="D2/4-type cyclin"/>
    <property type="match status" value="1"/>
</dbReference>
<evidence type="ECO:0000313" key="9">
    <source>
        <dbReference type="EMBL" id="CAA7019811.1"/>
    </source>
</evidence>
<evidence type="ECO:0000256" key="3">
    <source>
        <dbReference type="ARBA" id="ARBA00023127"/>
    </source>
</evidence>
<keyword evidence="3 5" id="KW-0195">Cyclin</keyword>
<dbReference type="CDD" id="cd20543">
    <property type="entry name" value="CYCLIN_AtCycD-like_rpt1"/>
    <property type="match status" value="1"/>
</dbReference>
<dbReference type="SUPFAM" id="SSF47954">
    <property type="entry name" value="Cyclin-like"/>
    <property type="match status" value="2"/>
</dbReference>
<feature type="domain" description="Cyclin C-terminal" evidence="8">
    <location>
        <begin position="202"/>
        <end position="320"/>
    </location>
</feature>
<sequence length="363" mass="40458">MAENLACGETSDSWIIDDNDDDTNCGGGFTDEIDYNHNHHQLFTKGDNFTGNGSIPMMGSSPSSLTEDRIGEMIEREIEFSPGADYLTRLRSGDLEFRVRNQALDWILKVCAHYNFGPLCICLSMNFLDRFLTSYELPKDKAWSAQLLAVACLSLAAKMEETDVPQTVDLQVGDPSFVFEAKTIKRMELLMLNTLNWRLQALTPFSFVDHFISKINGFVTEDLIYRSSQFILNTTKAIEFLGFRPSEIAAAAAVSVSISGEVKCIDDDDKAVSNLTCVKQQERVKECLSLMRNLTEENVLGARLSSPQKLRLAARVVPASPIGVLEATCLSYKSEEKTVESCTNSSQSSPDNNNNSNKRRRKL</sequence>
<comment type="similarity">
    <text evidence="1">Belongs to the cyclin family. Cyclin D subfamily.</text>
</comment>
<dbReference type="AlphaFoldDB" id="A0A6D2I3K4"/>
<dbReference type="EMBL" id="CACVBM020000488">
    <property type="protein sequence ID" value="CAA7019811.1"/>
    <property type="molecule type" value="Genomic_DNA"/>
</dbReference>
<dbReference type="PROSITE" id="PS00292">
    <property type="entry name" value="CYCLINS"/>
    <property type="match status" value="1"/>
</dbReference>
<dbReference type="InterPro" id="IPR013763">
    <property type="entry name" value="Cyclin-like_dom"/>
</dbReference>
<proteinExistence type="inferred from homology"/>
<keyword evidence="2" id="KW-0132">Cell division</keyword>
<dbReference type="Pfam" id="PF02984">
    <property type="entry name" value="Cyclin_C"/>
    <property type="match status" value="1"/>
</dbReference>
<dbReference type="OrthoDB" id="5590282at2759"/>
<dbReference type="PANTHER" id="PTHR10177">
    <property type="entry name" value="CYCLINS"/>
    <property type="match status" value="1"/>
</dbReference>
<feature type="region of interest" description="Disordered" evidence="6">
    <location>
        <begin position="340"/>
        <end position="363"/>
    </location>
</feature>
<keyword evidence="10" id="KW-1185">Reference proteome</keyword>
<dbReference type="Proteomes" id="UP000467841">
    <property type="component" value="Unassembled WGS sequence"/>
</dbReference>
<dbReference type="InterPro" id="IPR006671">
    <property type="entry name" value="Cyclin_N"/>
</dbReference>
<accession>A0A6D2I3K4</accession>
<gene>
    <name evidence="9" type="ORF">MERR_LOCUS7046</name>
</gene>
<dbReference type="FunFam" id="1.10.472.10:FF:000040">
    <property type="entry name" value="D6-type cyclin"/>
    <property type="match status" value="1"/>
</dbReference>
<organism evidence="9 10">
    <name type="scientific">Microthlaspi erraticum</name>
    <dbReference type="NCBI Taxonomy" id="1685480"/>
    <lineage>
        <taxon>Eukaryota</taxon>
        <taxon>Viridiplantae</taxon>
        <taxon>Streptophyta</taxon>
        <taxon>Embryophyta</taxon>
        <taxon>Tracheophyta</taxon>
        <taxon>Spermatophyta</taxon>
        <taxon>Magnoliopsida</taxon>
        <taxon>eudicotyledons</taxon>
        <taxon>Gunneridae</taxon>
        <taxon>Pentapetalae</taxon>
        <taxon>rosids</taxon>
        <taxon>malvids</taxon>
        <taxon>Brassicales</taxon>
        <taxon>Brassicaceae</taxon>
        <taxon>Coluteocarpeae</taxon>
        <taxon>Microthlaspi</taxon>
    </lineage>
</organism>
<dbReference type="InterPro" id="IPR036915">
    <property type="entry name" value="Cyclin-like_sf"/>
</dbReference>
<dbReference type="SMART" id="SM01332">
    <property type="entry name" value="Cyclin_C"/>
    <property type="match status" value="1"/>
</dbReference>
<dbReference type="SMART" id="SM00385">
    <property type="entry name" value="CYCLIN"/>
    <property type="match status" value="1"/>
</dbReference>
<evidence type="ECO:0000256" key="2">
    <source>
        <dbReference type="ARBA" id="ARBA00022618"/>
    </source>
</evidence>
<evidence type="ECO:0000256" key="4">
    <source>
        <dbReference type="ARBA" id="ARBA00023306"/>
    </source>
</evidence>
<dbReference type="InterPro" id="IPR039361">
    <property type="entry name" value="Cyclin"/>
</dbReference>
<dbReference type="InterPro" id="IPR048258">
    <property type="entry name" value="Cyclins_cyclin-box"/>
</dbReference>
<protein>
    <submittedName>
        <fullName evidence="9">Uncharacterized protein</fullName>
    </submittedName>
</protein>
<evidence type="ECO:0000256" key="6">
    <source>
        <dbReference type="SAM" id="MobiDB-lite"/>
    </source>
</evidence>
<evidence type="ECO:0000259" key="7">
    <source>
        <dbReference type="SMART" id="SM00385"/>
    </source>
</evidence>
<keyword evidence="4" id="KW-0131">Cell cycle</keyword>
<evidence type="ECO:0000256" key="5">
    <source>
        <dbReference type="RuleBase" id="RU000383"/>
    </source>
</evidence>